<feature type="transmembrane region" description="Helical" evidence="4">
    <location>
        <begin position="279"/>
        <end position="301"/>
    </location>
</feature>
<dbReference type="Proteomes" id="UP000281647">
    <property type="component" value="Unassembled WGS sequence"/>
</dbReference>
<dbReference type="SUPFAM" id="SSF103473">
    <property type="entry name" value="MFS general substrate transporter"/>
    <property type="match status" value="1"/>
</dbReference>
<dbReference type="InterPro" id="IPR011701">
    <property type="entry name" value="MFS"/>
</dbReference>
<gene>
    <name evidence="6" type="ORF">EET67_01815</name>
</gene>
<dbReference type="OrthoDB" id="9797524at2"/>
<evidence type="ECO:0000256" key="2">
    <source>
        <dbReference type="ARBA" id="ARBA00022989"/>
    </source>
</evidence>
<evidence type="ECO:0000313" key="7">
    <source>
        <dbReference type="Proteomes" id="UP000281647"/>
    </source>
</evidence>
<keyword evidence="7" id="KW-1185">Reference proteome</keyword>
<dbReference type="InterPro" id="IPR047200">
    <property type="entry name" value="MFS_YcaD-like"/>
</dbReference>
<evidence type="ECO:0000256" key="1">
    <source>
        <dbReference type="ARBA" id="ARBA00022692"/>
    </source>
</evidence>
<reference evidence="6 7" key="1">
    <citation type="submission" date="2018-11" db="EMBL/GenBank/DDBJ databases">
        <title>Pseudaminobacter arsenicus sp. nov., an arsenic-resistant bacterium isolated from arsenic-rich aquifers.</title>
        <authorList>
            <person name="Mu Y."/>
        </authorList>
    </citation>
    <scope>NUCLEOTIDE SEQUENCE [LARGE SCALE GENOMIC DNA]</scope>
    <source>
        <strain evidence="6 7">CB3</strain>
    </source>
</reference>
<evidence type="ECO:0000256" key="3">
    <source>
        <dbReference type="ARBA" id="ARBA00023136"/>
    </source>
</evidence>
<protein>
    <submittedName>
        <fullName evidence="6">MFS transporter</fullName>
    </submittedName>
</protein>
<feature type="transmembrane region" description="Helical" evidence="4">
    <location>
        <begin position="169"/>
        <end position="190"/>
    </location>
</feature>
<dbReference type="GO" id="GO:0022857">
    <property type="term" value="F:transmembrane transporter activity"/>
    <property type="evidence" value="ECO:0007669"/>
    <property type="project" value="InterPro"/>
</dbReference>
<feature type="transmembrane region" description="Helical" evidence="4">
    <location>
        <begin position="307"/>
        <end position="330"/>
    </location>
</feature>
<sequence length="399" mass="40393">MSVVAEDAGPPRWAALAGVTAALSMFGVAQGLSYPLFTLLMQQQGLSPATIGLSAAMMPLGLILSASFVPKAVQVLGARALAVGCALLGSVCFFAIGFLQDWVAWFVIRFLLGLIINPLYILGEVWALALAPPARRGRVMGVFNALMGAGYAAGPLALAMTGINGWPPFLVGVGGFAACAAVLFIVSAGLPGFEAPKSQAAESDDKDRVGGVIWFASLAPALLVAVTVSSATQQSAYSMLPVFGAGYGLTAAALAALITALSAGNILLQIPLGLAAERFGGRAMVVACALTTAICALLLPSLILTPFIWPLLTVMGGVGYGIYTMALVELGGRFKGLALVAGNAAFALMWGLGGMIGPPVAGSLMQAVGPVGLPLVIAGLTGALVGFALYRAARRSAKG</sequence>
<keyword evidence="1 4" id="KW-0812">Transmembrane</keyword>
<dbReference type="EMBL" id="RKST01000001">
    <property type="protein sequence ID" value="RUM99922.1"/>
    <property type="molecule type" value="Genomic_DNA"/>
</dbReference>
<evidence type="ECO:0000256" key="4">
    <source>
        <dbReference type="SAM" id="Phobius"/>
    </source>
</evidence>
<dbReference type="InterPro" id="IPR020846">
    <property type="entry name" value="MFS_dom"/>
</dbReference>
<feature type="transmembrane region" description="Helical" evidence="4">
    <location>
        <begin position="12"/>
        <end position="37"/>
    </location>
</feature>
<dbReference type="RefSeq" id="WP_128626159.1">
    <property type="nucleotide sequence ID" value="NZ_RKST01000001.1"/>
</dbReference>
<comment type="caution">
    <text evidence="6">The sequence shown here is derived from an EMBL/GenBank/DDBJ whole genome shotgun (WGS) entry which is preliminary data.</text>
</comment>
<feature type="domain" description="Major facilitator superfamily (MFS) profile" evidence="5">
    <location>
        <begin position="15"/>
        <end position="394"/>
    </location>
</feature>
<feature type="transmembrane region" description="Helical" evidence="4">
    <location>
        <begin position="368"/>
        <end position="390"/>
    </location>
</feature>
<dbReference type="PANTHER" id="PTHR23521:SF3">
    <property type="entry name" value="MFS TRANSPORTER"/>
    <property type="match status" value="1"/>
</dbReference>
<keyword evidence="2 4" id="KW-1133">Transmembrane helix</keyword>
<feature type="transmembrane region" description="Helical" evidence="4">
    <location>
        <begin position="337"/>
        <end position="356"/>
    </location>
</feature>
<dbReference type="PROSITE" id="PS50850">
    <property type="entry name" value="MFS"/>
    <property type="match status" value="1"/>
</dbReference>
<keyword evidence="3 4" id="KW-0472">Membrane</keyword>
<feature type="transmembrane region" description="Helical" evidence="4">
    <location>
        <begin position="49"/>
        <end position="69"/>
    </location>
</feature>
<dbReference type="InterPro" id="IPR036259">
    <property type="entry name" value="MFS_trans_sf"/>
</dbReference>
<dbReference type="GO" id="GO:0005886">
    <property type="term" value="C:plasma membrane"/>
    <property type="evidence" value="ECO:0007669"/>
    <property type="project" value="TreeGrafter"/>
</dbReference>
<proteinExistence type="predicted"/>
<dbReference type="PANTHER" id="PTHR23521">
    <property type="entry name" value="TRANSPORTER MFS SUPERFAMILY"/>
    <property type="match status" value="1"/>
</dbReference>
<accession>A0A432VCN2</accession>
<dbReference type="Pfam" id="PF07690">
    <property type="entry name" value="MFS_1"/>
    <property type="match status" value="1"/>
</dbReference>
<dbReference type="AlphaFoldDB" id="A0A432VCN2"/>
<organism evidence="6 7">
    <name type="scientific">Borborobacter arsenicus</name>
    <dbReference type="NCBI Taxonomy" id="1851146"/>
    <lineage>
        <taxon>Bacteria</taxon>
        <taxon>Pseudomonadati</taxon>
        <taxon>Pseudomonadota</taxon>
        <taxon>Alphaproteobacteria</taxon>
        <taxon>Hyphomicrobiales</taxon>
        <taxon>Phyllobacteriaceae</taxon>
        <taxon>Borborobacter</taxon>
    </lineage>
</organism>
<dbReference type="Gene3D" id="1.20.1250.20">
    <property type="entry name" value="MFS general substrate transporter like domains"/>
    <property type="match status" value="2"/>
</dbReference>
<dbReference type="CDD" id="cd17477">
    <property type="entry name" value="MFS_YcaD_like"/>
    <property type="match status" value="1"/>
</dbReference>
<name>A0A432VCN2_9HYPH</name>
<feature type="transmembrane region" description="Helical" evidence="4">
    <location>
        <begin position="244"/>
        <end position="267"/>
    </location>
</feature>
<evidence type="ECO:0000313" key="6">
    <source>
        <dbReference type="EMBL" id="RUM99922.1"/>
    </source>
</evidence>
<evidence type="ECO:0000259" key="5">
    <source>
        <dbReference type="PROSITE" id="PS50850"/>
    </source>
</evidence>
<feature type="transmembrane region" description="Helical" evidence="4">
    <location>
        <begin position="142"/>
        <end position="163"/>
    </location>
</feature>
<feature type="transmembrane region" description="Helical" evidence="4">
    <location>
        <begin position="81"/>
        <end position="100"/>
    </location>
</feature>
<feature type="transmembrane region" description="Helical" evidence="4">
    <location>
        <begin position="106"/>
        <end position="130"/>
    </location>
</feature>
<feature type="transmembrane region" description="Helical" evidence="4">
    <location>
        <begin position="211"/>
        <end position="232"/>
    </location>
</feature>